<reference evidence="1 2" key="1">
    <citation type="journal article" date="2023" name="Sci. Data">
        <title>Genome assembly of the Korean intertidal mud-creeper Batillaria attramentaria.</title>
        <authorList>
            <person name="Patra A.K."/>
            <person name="Ho P.T."/>
            <person name="Jun S."/>
            <person name="Lee S.J."/>
            <person name="Kim Y."/>
            <person name="Won Y.J."/>
        </authorList>
    </citation>
    <scope>NUCLEOTIDE SEQUENCE [LARGE SCALE GENOMIC DNA]</scope>
    <source>
        <strain evidence="1">Wonlab-2016</strain>
    </source>
</reference>
<dbReference type="EMBL" id="JACVVK020000700">
    <property type="protein sequence ID" value="KAK7454696.1"/>
    <property type="molecule type" value="Genomic_DNA"/>
</dbReference>
<gene>
    <name evidence="1" type="ORF">BaRGS_00039562</name>
</gene>
<feature type="non-terminal residue" evidence="1">
    <location>
        <position position="1"/>
    </location>
</feature>
<name>A0ABD0J2V1_9CAEN</name>
<feature type="non-terminal residue" evidence="1">
    <location>
        <position position="66"/>
    </location>
</feature>
<comment type="caution">
    <text evidence="1">The sequence shown here is derived from an EMBL/GenBank/DDBJ whole genome shotgun (WGS) entry which is preliminary data.</text>
</comment>
<proteinExistence type="predicted"/>
<sequence>AVMAGDITNSAVGGLALTQKAWLGMIRGWYPVSSHAAARRWPRSAQCRQQSAGGRRLSAALCRVSD</sequence>
<protein>
    <submittedName>
        <fullName evidence="1">Uncharacterized protein</fullName>
    </submittedName>
</protein>
<dbReference type="Proteomes" id="UP001519460">
    <property type="component" value="Unassembled WGS sequence"/>
</dbReference>
<evidence type="ECO:0000313" key="1">
    <source>
        <dbReference type="EMBL" id="KAK7454696.1"/>
    </source>
</evidence>
<organism evidence="1 2">
    <name type="scientific">Batillaria attramentaria</name>
    <dbReference type="NCBI Taxonomy" id="370345"/>
    <lineage>
        <taxon>Eukaryota</taxon>
        <taxon>Metazoa</taxon>
        <taxon>Spiralia</taxon>
        <taxon>Lophotrochozoa</taxon>
        <taxon>Mollusca</taxon>
        <taxon>Gastropoda</taxon>
        <taxon>Caenogastropoda</taxon>
        <taxon>Sorbeoconcha</taxon>
        <taxon>Cerithioidea</taxon>
        <taxon>Batillariidae</taxon>
        <taxon>Batillaria</taxon>
    </lineage>
</organism>
<dbReference type="AlphaFoldDB" id="A0ABD0J2V1"/>
<evidence type="ECO:0000313" key="2">
    <source>
        <dbReference type="Proteomes" id="UP001519460"/>
    </source>
</evidence>
<accession>A0ABD0J2V1</accession>
<keyword evidence="2" id="KW-1185">Reference proteome</keyword>